<dbReference type="Proteomes" id="UP000276133">
    <property type="component" value="Unassembled WGS sequence"/>
</dbReference>
<proteinExistence type="predicted"/>
<protein>
    <submittedName>
        <fullName evidence="1">Uncharacterized protein</fullName>
    </submittedName>
</protein>
<accession>A0A3M7Q0F1</accession>
<evidence type="ECO:0000313" key="2">
    <source>
        <dbReference type="Proteomes" id="UP000276133"/>
    </source>
</evidence>
<gene>
    <name evidence="1" type="ORF">BpHYR1_035395</name>
</gene>
<reference evidence="1 2" key="1">
    <citation type="journal article" date="2018" name="Sci. Rep.">
        <title>Genomic signatures of local adaptation to the degree of environmental predictability in rotifers.</title>
        <authorList>
            <person name="Franch-Gras L."/>
            <person name="Hahn C."/>
            <person name="Garcia-Roger E.M."/>
            <person name="Carmona M.J."/>
            <person name="Serra M."/>
            <person name="Gomez A."/>
        </authorList>
    </citation>
    <scope>NUCLEOTIDE SEQUENCE [LARGE SCALE GENOMIC DNA]</scope>
    <source>
        <strain evidence="1">HYR1</strain>
    </source>
</reference>
<keyword evidence="2" id="KW-1185">Reference proteome</keyword>
<evidence type="ECO:0000313" key="1">
    <source>
        <dbReference type="EMBL" id="RNA04966.1"/>
    </source>
</evidence>
<comment type="caution">
    <text evidence="1">The sequence shown here is derived from an EMBL/GenBank/DDBJ whole genome shotgun (WGS) entry which is preliminary data.</text>
</comment>
<dbReference type="EMBL" id="REGN01007902">
    <property type="protein sequence ID" value="RNA04966.1"/>
    <property type="molecule type" value="Genomic_DNA"/>
</dbReference>
<organism evidence="1 2">
    <name type="scientific">Brachionus plicatilis</name>
    <name type="common">Marine rotifer</name>
    <name type="synonym">Brachionus muelleri</name>
    <dbReference type="NCBI Taxonomy" id="10195"/>
    <lineage>
        <taxon>Eukaryota</taxon>
        <taxon>Metazoa</taxon>
        <taxon>Spiralia</taxon>
        <taxon>Gnathifera</taxon>
        <taxon>Rotifera</taxon>
        <taxon>Eurotatoria</taxon>
        <taxon>Monogononta</taxon>
        <taxon>Pseudotrocha</taxon>
        <taxon>Ploima</taxon>
        <taxon>Brachionidae</taxon>
        <taxon>Brachionus</taxon>
    </lineage>
</organism>
<name>A0A3M7Q0F1_BRAPC</name>
<dbReference type="AlphaFoldDB" id="A0A3M7Q0F1"/>
<sequence length="61" mass="7073">MQTVLFRGVRTRSSILSLKVGSNTCWVRKSRLDGRPLFLQTPPEWYQFMSGKLKFPATNKL</sequence>